<comment type="cofactor">
    <cofactor evidence="12">
        <name>[4Fe-4S] cluster</name>
        <dbReference type="ChEBI" id="CHEBI:49883"/>
    </cofactor>
    <text evidence="12">Binds 1 [4Fe-4S] cluster.</text>
</comment>
<evidence type="ECO:0000256" key="8">
    <source>
        <dbReference type="ARBA" id="ARBA00023125"/>
    </source>
</evidence>
<dbReference type="PANTHER" id="PTHR10359">
    <property type="entry name" value="A/G-SPECIFIC ADENINE GLYCOSYLASE/ENDONUCLEASE III"/>
    <property type="match status" value="1"/>
</dbReference>
<keyword evidence="14" id="KW-0255">Endonuclease</keyword>
<keyword evidence="10 12" id="KW-0456">Lyase</keyword>
<dbReference type="SMART" id="SM00478">
    <property type="entry name" value="ENDO3c"/>
    <property type="match status" value="1"/>
</dbReference>
<keyword evidence="3 12" id="KW-0479">Metal-binding</keyword>
<dbReference type="Gene3D" id="1.10.1670.10">
    <property type="entry name" value="Helix-hairpin-Helix base-excision DNA repair enzymes (C-terminal)"/>
    <property type="match status" value="1"/>
</dbReference>
<dbReference type="InterPro" id="IPR004036">
    <property type="entry name" value="Endonuclease-III-like_CS2"/>
</dbReference>
<dbReference type="PIRSF" id="PIRSF001435">
    <property type="entry name" value="Nth"/>
    <property type="match status" value="1"/>
</dbReference>
<dbReference type="AlphaFoldDB" id="A0A318XVJ3"/>
<dbReference type="Pfam" id="PF00633">
    <property type="entry name" value="HHH"/>
    <property type="match status" value="1"/>
</dbReference>
<dbReference type="RefSeq" id="WP_110462668.1">
    <property type="nucleotide sequence ID" value="NZ_QKMR01000016.1"/>
</dbReference>
<keyword evidence="11 12" id="KW-0326">Glycosidase</keyword>
<evidence type="ECO:0000259" key="13">
    <source>
        <dbReference type="SMART" id="SM00478"/>
    </source>
</evidence>
<dbReference type="InterPro" id="IPR003651">
    <property type="entry name" value="Endonuclease3_FeS-loop_motif"/>
</dbReference>
<keyword evidence="5 12" id="KW-0378">Hydrolase</keyword>
<dbReference type="GO" id="GO:0006285">
    <property type="term" value="P:base-excision repair, AP site formation"/>
    <property type="evidence" value="ECO:0007669"/>
    <property type="project" value="TreeGrafter"/>
</dbReference>
<dbReference type="SMART" id="SM00525">
    <property type="entry name" value="FES"/>
    <property type="match status" value="1"/>
</dbReference>
<keyword evidence="7 12" id="KW-0411">Iron-sulfur</keyword>
<dbReference type="InterPro" id="IPR000445">
    <property type="entry name" value="HhH_motif"/>
</dbReference>
<dbReference type="EMBL" id="QKMR01000016">
    <property type="protein sequence ID" value="PYG86837.1"/>
    <property type="molecule type" value="Genomic_DNA"/>
</dbReference>
<dbReference type="GO" id="GO:0140078">
    <property type="term" value="F:class I DNA-(apurinic or apyrimidinic site) endonuclease activity"/>
    <property type="evidence" value="ECO:0007669"/>
    <property type="project" value="UniProtKB-EC"/>
</dbReference>
<name>A0A318XVJ3_9FIRM</name>
<comment type="similarity">
    <text evidence="1 12">Belongs to the Nth/MutY family.</text>
</comment>
<keyword evidence="8 12" id="KW-0238">DNA-binding</keyword>
<dbReference type="CDD" id="cd00056">
    <property type="entry name" value="ENDO3c"/>
    <property type="match status" value="1"/>
</dbReference>
<dbReference type="GO" id="GO:0003677">
    <property type="term" value="F:DNA binding"/>
    <property type="evidence" value="ECO:0007669"/>
    <property type="project" value="UniProtKB-UniRule"/>
</dbReference>
<dbReference type="Pfam" id="PF10576">
    <property type="entry name" value="EndIII_4Fe-2S"/>
    <property type="match status" value="1"/>
</dbReference>
<evidence type="ECO:0000256" key="11">
    <source>
        <dbReference type="ARBA" id="ARBA00023295"/>
    </source>
</evidence>
<evidence type="ECO:0000256" key="4">
    <source>
        <dbReference type="ARBA" id="ARBA00022763"/>
    </source>
</evidence>
<comment type="function">
    <text evidence="12">DNA repair enzyme that has both DNA N-glycosylase activity and AP-lyase activity. The DNA N-glycosylase activity releases various damaged pyrimidines from DNA by cleaving the N-glycosidic bond, leaving an AP (apurinic/apyrimidinic) site. The AP-lyase activity cleaves the phosphodiester bond 3' to the AP site by a beta-elimination, leaving a 3'-terminal unsaturated sugar and a product with a terminal 5'-phosphate.</text>
</comment>
<dbReference type="InterPro" id="IPR011257">
    <property type="entry name" value="DNA_glycosylase"/>
</dbReference>
<dbReference type="InterPro" id="IPR023170">
    <property type="entry name" value="HhH_base_excis_C"/>
</dbReference>
<keyword evidence="9 12" id="KW-0234">DNA repair</keyword>
<keyword evidence="4 12" id="KW-0227">DNA damage</keyword>
<dbReference type="Proteomes" id="UP000248132">
    <property type="component" value="Unassembled WGS sequence"/>
</dbReference>
<feature type="domain" description="HhH-GPD" evidence="13">
    <location>
        <begin position="39"/>
        <end position="186"/>
    </location>
</feature>
<evidence type="ECO:0000256" key="12">
    <source>
        <dbReference type="HAMAP-Rule" id="MF_00942"/>
    </source>
</evidence>
<dbReference type="OrthoDB" id="9800977at2"/>
<dbReference type="FunFam" id="1.10.340.30:FF:000001">
    <property type="entry name" value="Endonuclease III"/>
    <property type="match status" value="1"/>
</dbReference>
<dbReference type="HAMAP" id="MF_00942">
    <property type="entry name" value="Nth"/>
    <property type="match status" value="1"/>
</dbReference>
<dbReference type="GO" id="GO:0046872">
    <property type="term" value="F:metal ion binding"/>
    <property type="evidence" value="ECO:0007669"/>
    <property type="project" value="UniProtKB-KW"/>
</dbReference>
<feature type="binding site" evidence="12">
    <location>
        <position position="195"/>
    </location>
    <ligand>
        <name>[4Fe-4S] cluster</name>
        <dbReference type="ChEBI" id="CHEBI:49883"/>
    </ligand>
</feature>
<evidence type="ECO:0000313" key="14">
    <source>
        <dbReference type="EMBL" id="PYG86837.1"/>
    </source>
</evidence>
<dbReference type="InterPro" id="IPR003265">
    <property type="entry name" value="HhH-GPD_domain"/>
</dbReference>
<dbReference type="PROSITE" id="PS01155">
    <property type="entry name" value="ENDONUCLEASE_III_2"/>
    <property type="match status" value="1"/>
</dbReference>
<feature type="binding site" evidence="12">
    <location>
        <position position="198"/>
    </location>
    <ligand>
        <name>[4Fe-4S] cluster</name>
        <dbReference type="ChEBI" id="CHEBI:49883"/>
    </ligand>
</feature>
<keyword evidence="14" id="KW-0540">Nuclease</keyword>
<dbReference type="FunFam" id="1.10.1670.10:FF:000001">
    <property type="entry name" value="Endonuclease III"/>
    <property type="match status" value="1"/>
</dbReference>
<evidence type="ECO:0000256" key="5">
    <source>
        <dbReference type="ARBA" id="ARBA00022801"/>
    </source>
</evidence>
<dbReference type="InterPro" id="IPR005759">
    <property type="entry name" value="Nth"/>
</dbReference>
<dbReference type="Gene3D" id="1.10.340.30">
    <property type="entry name" value="Hypothetical protein, domain 2"/>
    <property type="match status" value="1"/>
</dbReference>
<keyword evidence="15" id="KW-1185">Reference proteome</keyword>
<gene>
    <name evidence="12" type="primary">nth</name>
    <name evidence="14" type="ORF">LY28_02657</name>
</gene>
<dbReference type="Pfam" id="PF00730">
    <property type="entry name" value="HhH-GPD"/>
    <property type="match status" value="1"/>
</dbReference>
<comment type="catalytic activity">
    <reaction evidence="12">
        <text>2'-deoxyribonucleotide-(2'-deoxyribose 5'-phosphate)-2'-deoxyribonucleotide-DNA = a 3'-end 2'-deoxyribonucleotide-(2,3-dehydro-2,3-deoxyribose 5'-phosphate)-DNA + a 5'-end 5'-phospho-2'-deoxyribonucleoside-DNA + H(+)</text>
        <dbReference type="Rhea" id="RHEA:66592"/>
        <dbReference type="Rhea" id="RHEA-COMP:13180"/>
        <dbReference type="Rhea" id="RHEA-COMP:16897"/>
        <dbReference type="Rhea" id="RHEA-COMP:17067"/>
        <dbReference type="ChEBI" id="CHEBI:15378"/>
        <dbReference type="ChEBI" id="CHEBI:136412"/>
        <dbReference type="ChEBI" id="CHEBI:157695"/>
        <dbReference type="ChEBI" id="CHEBI:167181"/>
        <dbReference type="EC" id="4.2.99.18"/>
    </reaction>
</comment>
<evidence type="ECO:0000256" key="1">
    <source>
        <dbReference type="ARBA" id="ARBA00008343"/>
    </source>
</evidence>
<evidence type="ECO:0000256" key="2">
    <source>
        <dbReference type="ARBA" id="ARBA00022485"/>
    </source>
</evidence>
<feature type="binding site" evidence="12">
    <location>
        <position position="204"/>
    </location>
    <ligand>
        <name>[4Fe-4S] cluster</name>
        <dbReference type="ChEBI" id="CHEBI:49883"/>
    </ligand>
</feature>
<keyword evidence="6 12" id="KW-0408">Iron</keyword>
<keyword evidence="2 12" id="KW-0004">4Fe-4S</keyword>
<dbReference type="PANTHER" id="PTHR10359:SF18">
    <property type="entry name" value="ENDONUCLEASE III"/>
    <property type="match status" value="1"/>
</dbReference>
<protein>
    <recommendedName>
        <fullName evidence="12">Endonuclease III</fullName>
        <ecNumber evidence="12">4.2.99.18</ecNumber>
    </recommendedName>
    <alternativeName>
        <fullName evidence="12">DNA-(apurinic or apyrimidinic site) lyase</fullName>
    </alternativeName>
</protein>
<evidence type="ECO:0000256" key="3">
    <source>
        <dbReference type="ARBA" id="ARBA00022723"/>
    </source>
</evidence>
<comment type="caution">
    <text evidence="14">The sequence shown here is derived from an EMBL/GenBank/DDBJ whole genome shotgun (WGS) entry which is preliminary data.</text>
</comment>
<evidence type="ECO:0000256" key="7">
    <source>
        <dbReference type="ARBA" id="ARBA00023014"/>
    </source>
</evidence>
<dbReference type="GO" id="GO:0051539">
    <property type="term" value="F:4 iron, 4 sulfur cluster binding"/>
    <property type="evidence" value="ECO:0007669"/>
    <property type="project" value="UniProtKB-UniRule"/>
</dbReference>
<dbReference type="GO" id="GO:0019104">
    <property type="term" value="F:DNA N-glycosylase activity"/>
    <property type="evidence" value="ECO:0007669"/>
    <property type="project" value="UniProtKB-UniRule"/>
</dbReference>
<evidence type="ECO:0000313" key="15">
    <source>
        <dbReference type="Proteomes" id="UP000248132"/>
    </source>
</evidence>
<evidence type="ECO:0000256" key="9">
    <source>
        <dbReference type="ARBA" id="ARBA00023204"/>
    </source>
</evidence>
<organism evidence="14 15">
    <name type="scientific">Ruminiclostridium sufflavum DSM 19573</name>
    <dbReference type="NCBI Taxonomy" id="1121337"/>
    <lineage>
        <taxon>Bacteria</taxon>
        <taxon>Bacillati</taxon>
        <taxon>Bacillota</taxon>
        <taxon>Clostridia</taxon>
        <taxon>Eubacteriales</taxon>
        <taxon>Oscillospiraceae</taxon>
        <taxon>Ruminiclostridium</taxon>
    </lineage>
</organism>
<sequence>MNKKDKVTQILQIFDGLYPHAECTLDYSSPLQLLISTQLAAQCTDARVNIVAKALYAKYKSAEDFAAADISELEQDIKPTGFYRNKAKNIKECCRILVDKYNEKIPANMEELTALPGVGRKTANLVLYEVYGIPGIIVDTHAKRLSNRIGLTKNENPEKIEYDLQKIVPKKRWADFCHMLVSHGRMVCKARKPECENCGIRQYCDYYTTKVNY</sequence>
<dbReference type="EC" id="4.2.99.18" evidence="12"/>
<accession>A0A318XVJ3</accession>
<dbReference type="SUPFAM" id="SSF48150">
    <property type="entry name" value="DNA-glycosylase"/>
    <property type="match status" value="1"/>
</dbReference>
<evidence type="ECO:0000256" key="10">
    <source>
        <dbReference type="ARBA" id="ARBA00023239"/>
    </source>
</evidence>
<reference evidence="14 15" key="1">
    <citation type="submission" date="2018-06" db="EMBL/GenBank/DDBJ databases">
        <title>Genomic Encyclopedia of Type Strains, Phase I: the one thousand microbial genomes (KMG-I) project.</title>
        <authorList>
            <person name="Kyrpides N."/>
        </authorList>
    </citation>
    <scope>NUCLEOTIDE SEQUENCE [LARGE SCALE GENOMIC DNA]</scope>
    <source>
        <strain evidence="14 15">DSM 19573</strain>
    </source>
</reference>
<feature type="binding site" evidence="12">
    <location>
        <position position="188"/>
    </location>
    <ligand>
        <name>[4Fe-4S] cluster</name>
        <dbReference type="ChEBI" id="CHEBI:49883"/>
    </ligand>
</feature>
<proteinExistence type="inferred from homology"/>
<dbReference type="NCBIfam" id="TIGR01083">
    <property type="entry name" value="nth"/>
    <property type="match status" value="1"/>
</dbReference>
<evidence type="ECO:0000256" key="6">
    <source>
        <dbReference type="ARBA" id="ARBA00023004"/>
    </source>
</evidence>